<dbReference type="OrthoDB" id="8169788at2759"/>
<dbReference type="PROSITE" id="PS50191">
    <property type="entry name" value="CRAL_TRIO"/>
    <property type="match status" value="1"/>
</dbReference>
<protein>
    <submittedName>
        <fullName evidence="2">CRAL-TRIO domain-containing protein</fullName>
    </submittedName>
</protein>
<gene>
    <name evidence="3" type="ORF">O3G_MSEX011684</name>
</gene>
<feature type="non-terminal residue" evidence="2">
    <location>
        <position position="313"/>
    </location>
</feature>
<dbReference type="Gene3D" id="3.40.525.10">
    <property type="entry name" value="CRAL-TRIO lipid binding domain"/>
    <property type="match status" value="1"/>
</dbReference>
<organism evidence="2">
    <name type="scientific">Manduca sexta</name>
    <name type="common">Tobacco hawkmoth</name>
    <name type="synonym">Tobacco hornworm</name>
    <dbReference type="NCBI Taxonomy" id="7130"/>
    <lineage>
        <taxon>Eukaryota</taxon>
        <taxon>Metazoa</taxon>
        <taxon>Ecdysozoa</taxon>
        <taxon>Arthropoda</taxon>
        <taxon>Hexapoda</taxon>
        <taxon>Insecta</taxon>
        <taxon>Pterygota</taxon>
        <taxon>Neoptera</taxon>
        <taxon>Endopterygota</taxon>
        <taxon>Lepidoptera</taxon>
        <taxon>Glossata</taxon>
        <taxon>Ditrysia</taxon>
        <taxon>Bombycoidea</taxon>
        <taxon>Sphingidae</taxon>
        <taxon>Sphinginae</taxon>
        <taxon>Sphingini</taxon>
        <taxon>Manduca</taxon>
    </lineage>
</organism>
<dbReference type="GO" id="GO:0016020">
    <property type="term" value="C:membrane"/>
    <property type="evidence" value="ECO:0007669"/>
    <property type="project" value="TreeGrafter"/>
</dbReference>
<dbReference type="SUPFAM" id="SSF52087">
    <property type="entry name" value="CRAL/TRIO domain"/>
    <property type="match status" value="1"/>
</dbReference>
<accession>A0A0S2Z354</accession>
<dbReference type="AlphaFoldDB" id="A0A0S2Z354"/>
<dbReference type="PRINTS" id="PR00180">
    <property type="entry name" value="CRETINALDHBP"/>
</dbReference>
<dbReference type="GO" id="GO:1902936">
    <property type="term" value="F:phosphatidylinositol bisphosphate binding"/>
    <property type="evidence" value="ECO:0007669"/>
    <property type="project" value="TreeGrafter"/>
</dbReference>
<feature type="domain" description="CRAL-TRIO" evidence="1">
    <location>
        <begin position="110"/>
        <end position="259"/>
    </location>
</feature>
<dbReference type="InterPro" id="IPR036865">
    <property type="entry name" value="CRAL-TRIO_dom_sf"/>
</dbReference>
<evidence type="ECO:0000313" key="2">
    <source>
        <dbReference type="EMBL" id="ALQ33316.1"/>
    </source>
</evidence>
<dbReference type="PANTHER" id="PTHR10174:SF222">
    <property type="entry name" value="GH10083P-RELATED"/>
    <property type="match status" value="1"/>
</dbReference>
<evidence type="ECO:0000313" key="3">
    <source>
        <dbReference type="EMBL" id="KAG6459925.1"/>
    </source>
</evidence>
<dbReference type="Proteomes" id="UP000791440">
    <property type="component" value="Unassembled WGS sequence"/>
</dbReference>
<reference evidence="3" key="2">
    <citation type="journal article" date="2016" name="Insect Biochem. Mol. Biol.">
        <title>Multifaceted biological insights from a draft genome sequence of the tobacco hornworm moth, Manduca sexta.</title>
        <authorList>
            <person name="Kanost M.R."/>
            <person name="Arrese E.L."/>
            <person name="Cao X."/>
            <person name="Chen Y.R."/>
            <person name="Chellapilla S."/>
            <person name="Goldsmith M.R."/>
            <person name="Grosse-Wilde E."/>
            <person name="Heckel D.G."/>
            <person name="Herndon N."/>
            <person name="Jiang H."/>
            <person name="Papanicolaou A."/>
            <person name="Qu J."/>
            <person name="Soulages J.L."/>
            <person name="Vogel H."/>
            <person name="Walters J."/>
            <person name="Waterhouse R.M."/>
            <person name="Ahn S.J."/>
            <person name="Almeida F.C."/>
            <person name="An C."/>
            <person name="Aqrawi P."/>
            <person name="Bretschneider A."/>
            <person name="Bryant W.B."/>
            <person name="Bucks S."/>
            <person name="Chao H."/>
            <person name="Chevignon G."/>
            <person name="Christen J.M."/>
            <person name="Clarke D.F."/>
            <person name="Dittmer N.T."/>
            <person name="Ferguson L.C.F."/>
            <person name="Garavelou S."/>
            <person name="Gordon K.H.J."/>
            <person name="Gunaratna R.T."/>
            <person name="Han Y."/>
            <person name="Hauser F."/>
            <person name="He Y."/>
            <person name="Heidel-Fischer H."/>
            <person name="Hirsh A."/>
            <person name="Hu Y."/>
            <person name="Jiang H."/>
            <person name="Kalra D."/>
            <person name="Klinner C."/>
            <person name="Konig C."/>
            <person name="Kovar C."/>
            <person name="Kroll A.R."/>
            <person name="Kuwar S.S."/>
            <person name="Lee S.L."/>
            <person name="Lehman R."/>
            <person name="Li K."/>
            <person name="Li Z."/>
            <person name="Liang H."/>
            <person name="Lovelace S."/>
            <person name="Lu Z."/>
            <person name="Mansfield J.H."/>
            <person name="McCulloch K.J."/>
            <person name="Mathew T."/>
            <person name="Morton B."/>
            <person name="Muzny D.M."/>
            <person name="Neunemann D."/>
            <person name="Ongeri F."/>
            <person name="Pauchet Y."/>
            <person name="Pu L.L."/>
            <person name="Pyrousis I."/>
            <person name="Rao X.J."/>
            <person name="Redding A."/>
            <person name="Roesel C."/>
            <person name="Sanchez-Gracia A."/>
            <person name="Schaack S."/>
            <person name="Shukla A."/>
            <person name="Tetreau G."/>
            <person name="Wang Y."/>
            <person name="Xiong G.H."/>
            <person name="Traut W."/>
            <person name="Walsh T.K."/>
            <person name="Worley K.C."/>
            <person name="Wu D."/>
            <person name="Wu W."/>
            <person name="Wu Y.Q."/>
            <person name="Zhang X."/>
            <person name="Zou Z."/>
            <person name="Zucker H."/>
            <person name="Briscoe A.D."/>
            <person name="Burmester T."/>
            <person name="Clem R.J."/>
            <person name="Feyereisen R."/>
            <person name="Grimmelikhuijzen C.J.P."/>
            <person name="Hamodrakas S.J."/>
            <person name="Hansson B.S."/>
            <person name="Huguet E."/>
            <person name="Jermiin L.S."/>
            <person name="Lan Q."/>
            <person name="Lehman H.K."/>
            <person name="Lorenzen M."/>
            <person name="Merzendorfer H."/>
            <person name="Michalopoulos I."/>
            <person name="Morton D.B."/>
            <person name="Muthukrishnan S."/>
            <person name="Oakeshott J.G."/>
            <person name="Palmer W."/>
            <person name="Park Y."/>
            <person name="Passarelli A.L."/>
            <person name="Rozas J."/>
            <person name="Schwartz L.M."/>
            <person name="Smith W."/>
            <person name="Southgate A."/>
            <person name="Vilcinskas A."/>
            <person name="Vogt R."/>
            <person name="Wang P."/>
            <person name="Werren J."/>
            <person name="Yu X.Q."/>
            <person name="Zhou J.J."/>
            <person name="Brown S.J."/>
            <person name="Scherer S.E."/>
            <person name="Richards S."/>
            <person name="Blissard G.W."/>
        </authorList>
    </citation>
    <scope>NUCLEOTIDE SEQUENCE</scope>
</reference>
<sequence>MGSCDDELLKLHSDTVSTLRKLYKLDKREDMDRAIDALEDWLKKQYHFTKREYPREYLERSIIFMKGSVERVKLQISNLCSMRTIFPNFFEKVDAINDFVHYEDPVWIDAFLPKLTKDNYRVYVMKFMKDGVTSDMLLDMYKLGVLKTEYVKAHDYANGFIGIIDYRNINIMSLISAINIITTHQIAKIIMEGYGLRIKGIHSISSSKAIKTLAKLLKPILSPKIFSRIHIHSKIESLYDHVPKEILPMELGGSGESLVPLTERLKAAIGTKENVDYMREMSNAVSKEAHKMKETLNNLDLGVAGTFRALSID</sequence>
<dbReference type="EMBL" id="KT943558">
    <property type="protein sequence ID" value="ALQ33316.1"/>
    <property type="molecule type" value="mRNA"/>
</dbReference>
<dbReference type="PANTHER" id="PTHR10174">
    <property type="entry name" value="ALPHA-TOCOPHEROL TRANSFER PROTEIN-RELATED"/>
    <property type="match status" value="1"/>
</dbReference>
<evidence type="ECO:0000313" key="4">
    <source>
        <dbReference type="Proteomes" id="UP000791440"/>
    </source>
</evidence>
<dbReference type="EMBL" id="JH668644">
    <property type="protein sequence ID" value="KAG6459925.1"/>
    <property type="molecule type" value="Genomic_DNA"/>
</dbReference>
<dbReference type="EMBL" id="JH668644">
    <property type="protein sequence ID" value="KAG6459926.1"/>
    <property type="molecule type" value="Genomic_DNA"/>
</dbReference>
<keyword evidence="4" id="KW-1185">Reference proteome</keyword>
<dbReference type="Pfam" id="PF00650">
    <property type="entry name" value="CRAL_TRIO"/>
    <property type="match status" value="1"/>
</dbReference>
<dbReference type="EMBL" id="JH668644">
    <property type="protein sequence ID" value="KAG6459927.1"/>
    <property type="molecule type" value="Genomic_DNA"/>
</dbReference>
<reference evidence="2" key="1">
    <citation type="journal article" date="2015" name="Insect Biochem. Mol. Biol.">
        <title>Molecular evolution and expression of the CRAL_TRIO protein family in insects.</title>
        <authorList>
            <person name="Smith G."/>
            <person name="Briscoe A.D."/>
        </authorList>
    </citation>
    <scope>NUCLEOTIDE SEQUENCE</scope>
</reference>
<proteinExistence type="evidence at transcript level"/>
<dbReference type="InterPro" id="IPR001251">
    <property type="entry name" value="CRAL-TRIO_dom"/>
</dbReference>
<reference evidence="3" key="3">
    <citation type="submission" date="2020-12" db="EMBL/GenBank/DDBJ databases">
        <authorList>
            <person name="Kanost M."/>
        </authorList>
    </citation>
    <scope>NUCLEOTIDE SEQUENCE</scope>
</reference>
<name>A0A0S2Z354_MANSE</name>
<dbReference type="SMART" id="SM00516">
    <property type="entry name" value="SEC14"/>
    <property type="match status" value="1"/>
</dbReference>
<dbReference type="CDD" id="cd00170">
    <property type="entry name" value="SEC14"/>
    <property type="match status" value="1"/>
</dbReference>
<evidence type="ECO:0000259" key="1">
    <source>
        <dbReference type="PROSITE" id="PS50191"/>
    </source>
</evidence>